<sequence>MRSSTSTILLTIGLALDHAAAQVTINTATKYQAIDGFGFSEAFRFGIAVQNAPTTQQNQALTYLFDKTKGAGLTILRNRIAADPGNTIEPNSPGSPSAKPTYRWDGNDQSQVFWSRKAREMGVEYIYADAWSAPGFMKTNNNYENGGHLCGVAGETCSTGDWRQAYANYLVKYLQDYESEGVTVDFVGFLNEPEFAASYDAMLSDGTQAASFIPILHSTIQAAGLKTGIVCCDAEGWNDQVTYTKQIIAAGAEKYLSRISSHWYTSKGTSPINTTLRVWETEYADLDDAFSTTWYSSGAFNEGFTWAGYIYEGLVDCDLSAFLYWVGAQSNSNAAGLVTLVGSGSSTTVTPSATLWAFAYSLVTFVPMLHNLSATSIRKKVSFDLADLTDDSDPDDYRDDYKSDWSPRSVISGITPRRLRKYVIASLVLLIILYITFHRSQPPRGLSPYLNYEAIDWTQYAYTQYVTDETYLCNSVMVFEALDRLGSRADRILFYPKGWDLEVNSENDRLSQLLNLARDRYKVQLEPVTMDSLHQHESEDRATWDESINKLWAFRETTYRRILQIDSDTLILQNLDELFFLPSSTVAMPRAYWNEPENMKLTSLLVLLEPSYKEWKALMEKVQGVEAGQLGTDRDESHELYDMELLNERYGGSALVLPHRQYGLVTGEFRTKDHRKFLGNDYETWNPDKVLSEAKLVHFSDWPLPKPWVMWPHGQLAKMQPVCDHNPGTPQESGCRDREVWKQLYQDFRLKRKEVCKMLSYLAPEWPPRPKDMSNLPNQPPPQQPPQAPSVDYEVDVNANIDATADSNAKVDAIAKAEVDG</sequence>
<protein>
    <submittedName>
        <fullName evidence="7">Glucose N-acetyltransferase 1</fullName>
    </submittedName>
</protein>
<feature type="compositionally biased region" description="Pro residues" evidence="4">
    <location>
        <begin position="778"/>
        <end position="788"/>
    </location>
</feature>
<feature type="domain" description="Endo-beta-1,6-galactanase-like" evidence="6">
    <location>
        <begin position="22"/>
        <end position="263"/>
    </location>
</feature>
<keyword evidence="7" id="KW-0808">Transferase</keyword>
<evidence type="ECO:0000259" key="6">
    <source>
        <dbReference type="Pfam" id="PF14587"/>
    </source>
</evidence>
<dbReference type="Gene3D" id="3.90.550.10">
    <property type="entry name" value="Spore Coat Polysaccharide Biosynthesis Protein SpsA, Chain A"/>
    <property type="match status" value="1"/>
</dbReference>
<evidence type="ECO:0000256" key="3">
    <source>
        <dbReference type="ARBA" id="ARBA00022801"/>
    </source>
</evidence>
<dbReference type="InterPro" id="IPR039514">
    <property type="entry name" value="6GAL-like"/>
</dbReference>
<accession>A0A093VDT4</accession>
<comment type="similarity">
    <text evidence="1">Belongs to the glycosyl hydrolase 30 family.</text>
</comment>
<dbReference type="Pfam" id="PF14587">
    <property type="entry name" value="Glyco_hydr_30_2"/>
    <property type="match status" value="1"/>
</dbReference>
<reference evidence="7" key="1">
    <citation type="journal article" date="2014" name="PLoS Genet.">
        <title>Signature Gene Expression Reveals Novel Clues to the Molecular Mechanisms of Dimorphic Transition in Penicillium marneffei.</title>
        <authorList>
            <person name="Yang E."/>
            <person name="Wang G."/>
            <person name="Cai J."/>
            <person name="Woo P.C."/>
            <person name="Lau S.K."/>
            <person name="Yuen K.-Y."/>
            <person name="Chow W.-N."/>
            <person name="Lin X."/>
        </authorList>
    </citation>
    <scope>NUCLEOTIDE SEQUENCE [LARGE SCALE GENOMIC DNA]</scope>
    <source>
        <strain evidence="7">PM1</strain>
    </source>
</reference>
<evidence type="ECO:0000256" key="2">
    <source>
        <dbReference type="ARBA" id="ARBA00022729"/>
    </source>
</evidence>
<dbReference type="eggNOG" id="KOG1950">
    <property type="taxonomic scope" value="Eukaryota"/>
</dbReference>
<evidence type="ECO:0000256" key="5">
    <source>
        <dbReference type="SAM" id="SignalP"/>
    </source>
</evidence>
<dbReference type="HOGENOM" id="CLU_344571_0_0_1"/>
<dbReference type="InterPro" id="IPR001139">
    <property type="entry name" value="Glyco_hydro_30"/>
</dbReference>
<dbReference type="SUPFAM" id="SSF51445">
    <property type="entry name" value="(Trans)glycosidases"/>
    <property type="match status" value="1"/>
</dbReference>
<dbReference type="PANTHER" id="PTHR11069">
    <property type="entry name" value="GLUCOSYLCERAMIDASE"/>
    <property type="match status" value="1"/>
</dbReference>
<gene>
    <name evidence="7" type="ORF">GQ26_0070870</name>
</gene>
<dbReference type="GO" id="GO:0016020">
    <property type="term" value="C:membrane"/>
    <property type="evidence" value="ECO:0007669"/>
    <property type="project" value="GOC"/>
</dbReference>
<dbReference type="GO" id="GO:0004348">
    <property type="term" value="F:glucosylceramidase activity"/>
    <property type="evidence" value="ECO:0007669"/>
    <property type="project" value="InterPro"/>
</dbReference>
<dbReference type="GO" id="GO:0016740">
    <property type="term" value="F:transferase activity"/>
    <property type="evidence" value="ECO:0007669"/>
    <property type="project" value="UniProtKB-KW"/>
</dbReference>
<dbReference type="InterPro" id="IPR017853">
    <property type="entry name" value="GH"/>
</dbReference>
<evidence type="ECO:0000313" key="7">
    <source>
        <dbReference type="EMBL" id="KFX50335.1"/>
    </source>
</evidence>
<dbReference type="InterPro" id="IPR029044">
    <property type="entry name" value="Nucleotide-diphossugar_trans"/>
</dbReference>
<keyword evidence="3" id="KW-0378">Hydrolase</keyword>
<dbReference type="Gene3D" id="3.20.20.80">
    <property type="entry name" value="Glycosidases"/>
    <property type="match status" value="1"/>
</dbReference>
<organism evidence="7">
    <name type="scientific">Talaromyces marneffei PM1</name>
    <dbReference type="NCBI Taxonomy" id="1077442"/>
    <lineage>
        <taxon>Eukaryota</taxon>
        <taxon>Fungi</taxon>
        <taxon>Dikarya</taxon>
        <taxon>Ascomycota</taxon>
        <taxon>Pezizomycotina</taxon>
        <taxon>Eurotiomycetes</taxon>
        <taxon>Eurotiomycetidae</taxon>
        <taxon>Eurotiales</taxon>
        <taxon>Trichocomaceae</taxon>
        <taxon>Talaromyces</taxon>
        <taxon>Talaromyces sect. Talaromyces</taxon>
    </lineage>
</organism>
<dbReference type="SUPFAM" id="SSF53448">
    <property type="entry name" value="Nucleotide-diphospho-sugar transferases"/>
    <property type="match status" value="1"/>
</dbReference>
<comment type="caution">
    <text evidence="7">The sequence shown here is derived from an EMBL/GenBank/DDBJ whole genome shotgun (WGS) entry which is preliminary data.</text>
</comment>
<evidence type="ECO:0000256" key="4">
    <source>
        <dbReference type="SAM" id="MobiDB-lite"/>
    </source>
</evidence>
<dbReference type="EMBL" id="JPOX01000007">
    <property type="protein sequence ID" value="KFX50335.1"/>
    <property type="molecule type" value="Genomic_DNA"/>
</dbReference>
<feature type="region of interest" description="Disordered" evidence="4">
    <location>
        <begin position="767"/>
        <end position="795"/>
    </location>
</feature>
<name>A0A093VDT4_TALMA</name>
<proteinExistence type="inferred from homology"/>
<evidence type="ECO:0000256" key="1">
    <source>
        <dbReference type="ARBA" id="ARBA00005382"/>
    </source>
</evidence>
<feature type="chain" id="PRO_5001889005" evidence="5">
    <location>
        <begin position="22"/>
        <end position="821"/>
    </location>
</feature>
<keyword evidence="2 5" id="KW-0732">Signal</keyword>
<feature type="signal peptide" evidence="5">
    <location>
        <begin position="1"/>
        <end position="21"/>
    </location>
</feature>
<dbReference type="PANTHER" id="PTHR11069:SF23">
    <property type="entry name" value="LYSOSOMAL ACID GLUCOSYLCERAMIDASE"/>
    <property type="match status" value="1"/>
</dbReference>
<dbReference type="AlphaFoldDB" id="A0A093VDT4"/>
<dbReference type="GO" id="GO:0006680">
    <property type="term" value="P:glucosylceramide catabolic process"/>
    <property type="evidence" value="ECO:0007669"/>
    <property type="project" value="TreeGrafter"/>
</dbReference>